<evidence type="ECO:0000313" key="2">
    <source>
        <dbReference type="Proteomes" id="UP001554567"/>
    </source>
</evidence>
<accession>A0ABV3N2C0</accession>
<name>A0ABV3N2C0_9GAMM</name>
<dbReference type="Proteomes" id="UP001554567">
    <property type="component" value="Unassembled WGS sequence"/>
</dbReference>
<sequence length="223" mass="22871">HTQLNGAVIASTATADRNKLDTGTLGFSDIKNSAEYTVEHQSVGISSGGGVADGGVLGDAGKSLVSNLATGLLVGVNNSGSASSMTKAAVSEGTIIVRNQARQTQDVSKQVWNNFYDQAFTESGFSTGGKVQQAIQAATAVVQDMAAGDLVKAIAGGSAPYITNIIRSSKLDDSGKILAHAVVNASLAAAQIAVDKVQQAIQCMVNEDIAKARVHNLARIMLL</sequence>
<gene>
    <name evidence="1" type="ORF">ABW286_11975</name>
</gene>
<protein>
    <recommendedName>
        <fullName evidence="3">Filamentous hemagglutinin</fullName>
    </recommendedName>
</protein>
<evidence type="ECO:0000313" key="1">
    <source>
        <dbReference type="EMBL" id="MEW5289893.1"/>
    </source>
</evidence>
<comment type="caution">
    <text evidence="1">The sequence shown here is derived from an EMBL/GenBank/DDBJ whole genome shotgun (WGS) entry which is preliminary data.</text>
</comment>
<dbReference type="EMBL" id="JBFKZN010000006">
    <property type="protein sequence ID" value="MEW5289893.1"/>
    <property type="molecule type" value="Genomic_DNA"/>
</dbReference>
<reference evidence="1 2" key="1">
    <citation type="submission" date="2024-07" db="EMBL/GenBank/DDBJ databases">
        <authorList>
            <person name="Dulla G.F.J."/>
            <person name="Delorm J.G."/>
        </authorList>
    </citation>
    <scope>NUCLEOTIDE SEQUENCE [LARGE SCALE GENOMIC DNA]</scope>
    <source>
        <strain evidence="1 2">JGD 233</strain>
    </source>
</reference>
<keyword evidence="2" id="KW-1185">Reference proteome</keyword>
<evidence type="ECO:0008006" key="3">
    <source>
        <dbReference type="Google" id="ProtNLM"/>
    </source>
</evidence>
<proteinExistence type="predicted"/>
<feature type="non-terminal residue" evidence="1">
    <location>
        <position position="1"/>
    </location>
</feature>
<organism evidence="1 2">
    <name type="scientific">Erwinia papayae</name>
    <dbReference type="NCBI Taxonomy" id="206499"/>
    <lineage>
        <taxon>Bacteria</taxon>
        <taxon>Pseudomonadati</taxon>
        <taxon>Pseudomonadota</taxon>
        <taxon>Gammaproteobacteria</taxon>
        <taxon>Enterobacterales</taxon>
        <taxon>Erwiniaceae</taxon>
        <taxon>Erwinia</taxon>
    </lineage>
</organism>